<protein>
    <submittedName>
        <fullName evidence="2">Retrovirus-related pol polyprotein from transposon TNT 1-94</fullName>
    </submittedName>
</protein>
<keyword evidence="3" id="KW-1185">Reference proteome</keyword>
<evidence type="ECO:0000313" key="2">
    <source>
        <dbReference type="EMBL" id="GJS64029.1"/>
    </source>
</evidence>
<dbReference type="EMBL" id="BQNB010009473">
    <property type="protein sequence ID" value="GJS64029.1"/>
    <property type="molecule type" value="Genomic_DNA"/>
</dbReference>
<feature type="domain" description="Reverse transcriptase Ty1/copia-type" evidence="1">
    <location>
        <begin position="1"/>
        <end position="59"/>
    </location>
</feature>
<proteinExistence type="predicted"/>
<reference evidence="2" key="1">
    <citation type="journal article" date="2022" name="Int. J. Mol. Sci.">
        <title>Draft Genome of Tanacetum Coccineum: Genomic Comparison of Closely Related Tanacetum-Family Plants.</title>
        <authorList>
            <person name="Yamashiro T."/>
            <person name="Shiraishi A."/>
            <person name="Nakayama K."/>
            <person name="Satake H."/>
        </authorList>
    </citation>
    <scope>NUCLEOTIDE SEQUENCE</scope>
</reference>
<sequence>MHVKMTFLNGPLKEEVYVSQPDDFVHSDFPDHVYKLKKALYGLKQAPRACFELIAYSDADHAGCHDDYKSTSGGLQFLAEKLVSWSSKKQDCIVMSTLKAEYVSLSACCAQVIWMRTQLLDYVYRFNKILIYCDPRAISPYHAIRFSTRVLSISTSRGTVQLYFVETEYQLADLFIKALPKERFEYLVHRIEFIMAQKLQQPQQDVFRDQLCPPNKQYDLMDANKKIDLINLQCPNESQILGDILTHHPLRFSLDKFKFLLDTKKINFLVDDFRRVFQLPQATDNNNVVFVDAPTFSDMLPFFRNELEFSLPLHLPTHFVTKGLPQPW</sequence>
<dbReference type="Proteomes" id="UP001151760">
    <property type="component" value="Unassembled WGS sequence"/>
</dbReference>
<dbReference type="CDD" id="cd09272">
    <property type="entry name" value="RNase_HI_RT_Ty1"/>
    <property type="match status" value="1"/>
</dbReference>
<dbReference type="PANTHER" id="PTHR11439:SF495">
    <property type="entry name" value="REVERSE TRANSCRIPTASE, RNA-DEPENDENT DNA POLYMERASE-RELATED"/>
    <property type="match status" value="1"/>
</dbReference>
<organism evidence="2 3">
    <name type="scientific">Tanacetum coccineum</name>
    <dbReference type="NCBI Taxonomy" id="301880"/>
    <lineage>
        <taxon>Eukaryota</taxon>
        <taxon>Viridiplantae</taxon>
        <taxon>Streptophyta</taxon>
        <taxon>Embryophyta</taxon>
        <taxon>Tracheophyta</taxon>
        <taxon>Spermatophyta</taxon>
        <taxon>Magnoliopsida</taxon>
        <taxon>eudicotyledons</taxon>
        <taxon>Gunneridae</taxon>
        <taxon>Pentapetalae</taxon>
        <taxon>asterids</taxon>
        <taxon>campanulids</taxon>
        <taxon>Asterales</taxon>
        <taxon>Asteraceae</taxon>
        <taxon>Asteroideae</taxon>
        <taxon>Anthemideae</taxon>
        <taxon>Anthemidinae</taxon>
        <taxon>Tanacetum</taxon>
    </lineage>
</organism>
<dbReference type="Pfam" id="PF07727">
    <property type="entry name" value="RVT_2"/>
    <property type="match status" value="1"/>
</dbReference>
<evidence type="ECO:0000313" key="3">
    <source>
        <dbReference type="Proteomes" id="UP001151760"/>
    </source>
</evidence>
<dbReference type="InterPro" id="IPR013103">
    <property type="entry name" value="RVT_2"/>
</dbReference>
<name>A0ABQ4XFI0_9ASTR</name>
<accession>A0ABQ4XFI0</accession>
<dbReference type="PANTHER" id="PTHR11439">
    <property type="entry name" value="GAG-POL-RELATED RETROTRANSPOSON"/>
    <property type="match status" value="1"/>
</dbReference>
<evidence type="ECO:0000259" key="1">
    <source>
        <dbReference type="Pfam" id="PF07727"/>
    </source>
</evidence>
<gene>
    <name evidence="2" type="ORF">Tco_0678593</name>
</gene>
<reference evidence="2" key="2">
    <citation type="submission" date="2022-01" db="EMBL/GenBank/DDBJ databases">
        <authorList>
            <person name="Yamashiro T."/>
            <person name="Shiraishi A."/>
            <person name="Satake H."/>
            <person name="Nakayama K."/>
        </authorList>
    </citation>
    <scope>NUCLEOTIDE SEQUENCE</scope>
</reference>
<comment type="caution">
    <text evidence="2">The sequence shown here is derived from an EMBL/GenBank/DDBJ whole genome shotgun (WGS) entry which is preliminary data.</text>
</comment>